<dbReference type="Proteomes" id="UP000439903">
    <property type="component" value="Unassembled WGS sequence"/>
</dbReference>
<feature type="compositionally biased region" description="Polar residues" evidence="1">
    <location>
        <begin position="1"/>
        <end position="23"/>
    </location>
</feature>
<evidence type="ECO:0000313" key="2">
    <source>
        <dbReference type="EMBL" id="KAF0385175.1"/>
    </source>
</evidence>
<comment type="caution">
    <text evidence="2">The sequence shown here is derived from an EMBL/GenBank/DDBJ whole genome shotgun (WGS) entry which is preliminary data.</text>
</comment>
<protein>
    <submittedName>
        <fullName evidence="2">Uncharacterized protein</fullName>
    </submittedName>
</protein>
<sequence>MQSQSSTISSEINQLNRELQNDQLELEHNQSHDTNHQIKIIDLPHKDKHEVIAEMNKWEYAVRNDTCGKLIDSFGYISNQNGYVRNLDDEVYFSDNDLRIDSDF</sequence>
<keyword evidence="3" id="KW-1185">Reference proteome</keyword>
<feature type="region of interest" description="Disordered" evidence="1">
    <location>
        <begin position="1"/>
        <end position="37"/>
    </location>
</feature>
<reference evidence="2 3" key="1">
    <citation type="journal article" date="2019" name="Environ. Microbiol.">
        <title>At the nexus of three kingdoms: the genome of the mycorrhizal fungus Gigaspora margarita provides insights into plant, endobacterial and fungal interactions.</title>
        <authorList>
            <person name="Venice F."/>
            <person name="Ghignone S."/>
            <person name="Salvioli di Fossalunga A."/>
            <person name="Amselem J."/>
            <person name="Novero M."/>
            <person name="Xianan X."/>
            <person name="Sedzielewska Toro K."/>
            <person name="Morin E."/>
            <person name="Lipzen A."/>
            <person name="Grigoriev I.V."/>
            <person name="Henrissat B."/>
            <person name="Martin F.M."/>
            <person name="Bonfante P."/>
        </authorList>
    </citation>
    <scope>NUCLEOTIDE SEQUENCE [LARGE SCALE GENOMIC DNA]</scope>
    <source>
        <strain evidence="2 3">BEG34</strain>
    </source>
</reference>
<feature type="compositionally biased region" description="Basic and acidic residues" evidence="1">
    <location>
        <begin position="25"/>
        <end position="36"/>
    </location>
</feature>
<organism evidence="2 3">
    <name type="scientific">Gigaspora margarita</name>
    <dbReference type="NCBI Taxonomy" id="4874"/>
    <lineage>
        <taxon>Eukaryota</taxon>
        <taxon>Fungi</taxon>
        <taxon>Fungi incertae sedis</taxon>
        <taxon>Mucoromycota</taxon>
        <taxon>Glomeromycotina</taxon>
        <taxon>Glomeromycetes</taxon>
        <taxon>Diversisporales</taxon>
        <taxon>Gigasporaceae</taxon>
        <taxon>Gigaspora</taxon>
    </lineage>
</organism>
<dbReference type="AlphaFoldDB" id="A0A8H4A2G1"/>
<evidence type="ECO:0000256" key="1">
    <source>
        <dbReference type="SAM" id="MobiDB-lite"/>
    </source>
</evidence>
<proteinExistence type="predicted"/>
<evidence type="ECO:0000313" key="3">
    <source>
        <dbReference type="Proteomes" id="UP000439903"/>
    </source>
</evidence>
<name>A0A8H4A2G1_GIGMA</name>
<accession>A0A8H4A2G1</accession>
<dbReference type="EMBL" id="WTPW01002356">
    <property type="protein sequence ID" value="KAF0385175.1"/>
    <property type="molecule type" value="Genomic_DNA"/>
</dbReference>
<gene>
    <name evidence="2" type="ORF">F8M41_011502</name>
</gene>